<evidence type="ECO:0000313" key="1">
    <source>
        <dbReference type="EMBL" id="KAI5654580.1"/>
    </source>
</evidence>
<gene>
    <name evidence="1" type="ORF">M9H77_31767</name>
</gene>
<comment type="caution">
    <text evidence="1">The sequence shown here is derived from an EMBL/GenBank/DDBJ whole genome shotgun (WGS) entry which is preliminary data.</text>
</comment>
<sequence>MAKKRKSVATSLDEVDRSMYSTFCGAANSLSQLYTQAMNHQKLSFQAGERHGLEKLYQWILRQQEAGARVTTIDILNYLQAELDHHGDEPSLSPTTPAHSQPMLFPNSGSLVSSGASGAPASAIGFRSEPGDQQPKNYVFSNALSSPVRRSLQNYHISQGGYFQNNAQPNLSGNRNGESGFTQQQNRDPNLANAGDSFMDMHAD</sequence>
<accession>A0ACC0A0Y5</accession>
<name>A0ACC0A0Y5_CATRO</name>
<dbReference type="Proteomes" id="UP001060085">
    <property type="component" value="Linkage Group LG07"/>
</dbReference>
<dbReference type="EMBL" id="CM044707">
    <property type="protein sequence ID" value="KAI5654580.1"/>
    <property type="molecule type" value="Genomic_DNA"/>
</dbReference>
<keyword evidence="2" id="KW-1185">Reference proteome</keyword>
<evidence type="ECO:0000313" key="2">
    <source>
        <dbReference type="Proteomes" id="UP001060085"/>
    </source>
</evidence>
<organism evidence="1 2">
    <name type="scientific">Catharanthus roseus</name>
    <name type="common">Madagascar periwinkle</name>
    <name type="synonym">Vinca rosea</name>
    <dbReference type="NCBI Taxonomy" id="4058"/>
    <lineage>
        <taxon>Eukaryota</taxon>
        <taxon>Viridiplantae</taxon>
        <taxon>Streptophyta</taxon>
        <taxon>Embryophyta</taxon>
        <taxon>Tracheophyta</taxon>
        <taxon>Spermatophyta</taxon>
        <taxon>Magnoliopsida</taxon>
        <taxon>eudicotyledons</taxon>
        <taxon>Gunneridae</taxon>
        <taxon>Pentapetalae</taxon>
        <taxon>asterids</taxon>
        <taxon>lamiids</taxon>
        <taxon>Gentianales</taxon>
        <taxon>Apocynaceae</taxon>
        <taxon>Rauvolfioideae</taxon>
        <taxon>Vinceae</taxon>
        <taxon>Catharanthinae</taxon>
        <taxon>Catharanthus</taxon>
    </lineage>
</organism>
<proteinExistence type="predicted"/>
<reference evidence="2" key="1">
    <citation type="journal article" date="2023" name="Nat. Plants">
        <title>Single-cell RNA sequencing provides a high-resolution roadmap for understanding the multicellular compartmentation of specialized metabolism.</title>
        <authorList>
            <person name="Sun S."/>
            <person name="Shen X."/>
            <person name="Li Y."/>
            <person name="Li Y."/>
            <person name="Wang S."/>
            <person name="Li R."/>
            <person name="Zhang H."/>
            <person name="Shen G."/>
            <person name="Guo B."/>
            <person name="Wei J."/>
            <person name="Xu J."/>
            <person name="St-Pierre B."/>
            <person name="Chen S."/>
            <person name="Sun C."/>
        </authorList>
    </citation>
    <scope>NUCLEOTIDE SEQUENCE [LARGE SCALE GENOMIC DNA]</scope>
</reference>
<protein>
    <submittedName>
        <fullName evidence="1">Uncharacterized protein</fullName>
    </submittedName>
</protein>